<dbReference type="EMBL" id="JBHRTG010000019">
    <property type="protein sequence ID" value="MFC3165778.1"/>
    <property type="molecule type" value="Genomic_DNA"/>
</dbReference>
<gene>
    <name evidence="2" type="ORF">ACFOHV_21060</name>
</gene>
<evidence type="ECO:0000313" key="2">
    <source>
        <dbReference type="EMBL" id="MFC3165778.1"/>
    </source>
</evidence>
<evidence type="ECO:0000256" key="1">
    <source>
        <dbReference type="SAM" id="Phobius"/>
    </source>
</evidence>
<keyword evidence="1" id="KW-0812">Transmembrane</keyword>
<sequence>MSMHHHQDHEDHQDEPRGPFLASRTGLVLLGFLAIGGFLLFTEHRAHLLGAVLWLLPLACAFMHMFMHGGHGSHSKSNERKPS</sequence>
<proteinExistence type="predicted"/>
<dbReference type="Pfam" id="PF11666">
    <property type="entry name" value="DUF2933"/>
    <property type="match status" value="1"/>
</dbReference>
<keyword evidence="3" id="KW-1185">Reference proteome</keyword>
<name>A0ABV7I588_9HYPH</name>
<dbReference type="RefSeq" id="WP_182308356.1">
    <property type="nucleotide sequence ID" value="NZ_CP059897.1"/>
</dbReference>
<organism evidence="2 3">
    <name type="scientific">Ciceribacter thiooxidans</name>
    <dbReference type="NCBI Taxonomy" id="1969821"/>
    <lineage>
        <taxon>Bacteria</taxon>
        <taxon>Pseudomonadati</taxon>
        <taxon>Pseudomonadota</taxon>
        <taxon>Alphaproteobacteria</taxon>
        <taxon>Hyphomicrobiales</taxon>
        <taxon>Rhizobiaceae</taxon>
        <taxon>Ciceribacter</taxon>
    </lineage>
</organism>
<feature type="transmembrane region" description="Helical" evidence="1">
    <location>
        <begin position="47"/>
        <end position="67"/>
    </location>
</feature>
<comment type="caution">
    <text evidence="2">The sequence shown here is derived from an EMBL/GenBank/DDBJ whole genome shotgun (WGS) entry which is preliminary data.</text>
</comment>
<feature type="transmembrane region" description="Helical" evidence="1">
    <location>
        <begin position="21"/>
        <end position="41"/>
    </location>
</feature>
<reference evidence="3" key="1">
    <citation type="journal article" date="2019" name="Int. J. Syst. Evol. Microbiol.">
        <title>The Global Catalogue of Microorganisms (GCM) 10K type strain sequencing project: providing services to taxonomists for standard genome sequencing and annotation.</title>
        <authorList>
            <consortium name="The Broad Institute Genomics Platform"/>
            <consortium name="The Broad Institute Genome Sequencing Center for Infectious Disease"/>
            <person name="Wu L."/>
            <person name="Ma J."/>
        </authorList>
    </citation>
    <scope>NUCLEOTIDE SEQUENCE [LARGE SCALE GENOMIC DNA]</scope>
    <source>
        <strain evidence="3">KCTC 52231</strain>
    </source>
</reference>
<dbReference type="InterPro" id="IPR021682">
    <property type="entry name" value="DUF2933"/>
</dbReference>
<keyword evidence="1" id="KW-1133">Transmembrane helix</keyword>
<dbReference type="Proteomes" id="UP001595647">
    <property type="component" value="Unassembled WGS sequence"/>
</dbReference>
<accession>A0ABV7I588</accession>
<evidence type="ECO:0000313" key="3">
    <source>
        <dbReference type="Proteomes" id="UP001595647"/>
    </source>
</evidence>
<keyword evidence="1" id="KW-0472">Membrane</keyword>
<protein>
    <submittedName>
        <fullName evidence="2">DUF2933 domain-containing protein</fullName>
    </submittedName>
</protein>